<feature type="region of interest" description="Disordered" evidence="3">
    <location>
        <begin position="183"/>
        <end position="207"/>
    </location>
</feature>
<dbReference type="GO" id="GO:0051321">
    <property type="term" value="P:meiotic cell cycle"/>
    <property type="evidence" value="ECO:0007669"/>
    <property type="project" value="UniProtKB-UniRule"/>
</dbReference>
<feature type="compositionally biased region" description="Basic and acidic residues" evidence="3">
    <location>
        <begin position="601"/>
        <end position="613"/>
    </location>
</feature>
<dbReference type="Pfam" id="PF24064">
    <property type="entry name" value="HTH_NPRL3"/>
    <property type="match status" value="1"/>
</dbReference>
<comment type="function">
    <text evidence="2">Mediates inactivation of the TORC1 complex in response to amino acid starvation. Required for meiotic nuclear division.</text>
</comment>
<keyword evidence="7" id="KW-1185">Reference proteome</keyword>
<comment type="similarity">
    <text evidence="1 2">Belongs to the NPR3 family.</text>
</comment>
<dbReference type="Proteomes" id="UP000290288">
    <property type="component" value="Unassembled WGS sequence"/>
</dbReference>
<feature type="compositionally biased region" description="Acidic residues" evidence="3">
    <location>
        <begin position="771"/>
        <end position="802"/>
    </location>
</feature>
<dbReference type="GO" id="GO:0005774">
    <property type="term" value="C:vacuolar membrane"/>
    <property type="evidence" value="ECO:0007669"/>
    <property type="project" value="UniProtKB-SubCell"/>
</dbReference>
<reference evidence="6 7" key="1">
    <citation type="submission" date="2019-01" db="EMBL/GenBank/DDBJ databases">
        <title>Draft genome sequence of Psathyrella aberdarensis IHI B618.</title>
        <authorList>
            <person name="Buettner E."/>
            <person name="Kellner H."/>
        </authorList>
    </citation>
    <scope>NUCLEOTIDE SEQUENCE [LARGE SCALE GENOMIC DNA]</scope>
    <source>
        <strain evidence="6 7">IHI B618</strain>
    </source>
</reference>
<evidence type="ECO:0000259" key="5">
    <source>
        <dbReference type="Pfam" id="PF24064"/>
    </source>
</evidence>
<feature type="chain" id="PRO_5020621605" description="Nitrogen permease regulator 3" evidence="4">
    <location>
        <begin position="18"/>
        <end position="893"/>
    </location>
</feature>
<dbReference type="EMBL" id="SDEE01000152">
    <property type="protein sequence ID" value="RXW20381.1"/>
    <property type="molecule type" value="Genomic_DNA"/>
</dbReference>
<feature type="compositionally biased region" description="Basic residues" evidence="3">
    <location>
        <begin position="614"/>
        <end position="636"/>
    </location>
</feature>
<protein>
    <recommendedName>
        <fullName evidence="2">Nitrogen permease regulator 3</fullName>
    </recommendedName>
    <alternativeName>
        <fullName evidence="2">Required for meiotic nuclear division protein 11</fullName>
    </alternativeName>
</protein>
<comment type="subcellular location">
    <subcellularLocation>
        <location evidence="2">Vacuole membrane</location>
        <topology evidence="2">Peripheral membrane protein</topology>
    </subcellularLocation>
</comment>
<accession>A0A4Q2DM77</accession>
<feature type="compositionally biased region" description="Polar residues" evidence="3">
    <location>
        <begin position="650"/>
        <end position="664"/>
    </location>
</feature>
<evidence type="ECO:0000256" key="1">
    <source>
        <dbReference type="ARBA" id="ARBA00010546"/>
    </source>
</evidence>
<dbReference type="Pfam" id="PF03666">
    <property type="entry name" value="NPR3"/>
    <property type="match status" value="1"/>
</dbReference>
<proteinExistence type="inferred from homology"/>
<evidence type="ECO:0000256" key="3">
    <source>
        <dbReference type="SAM" id="MobiDB-lite"/>
    </source>
</evidence>
<dbReference type="GO" id="GO:1990130">
    <property type="term" value="C:GATOR1 complex"/>
    <property type="evidence" value="ECO:0007669"/>
    <property type="project" value="TreeGrafter"/>
</dbReference>
<dbReference type="PANTHER" id="PTHR13153">
    <property type="entry name" value="CGTHBA PROTEIN -14 GENE PROTEIN"/>
    <property type="match status" value="1"/>
</dbReference>
<feature type="compositionally biased region" description="Low complexity" evidence="3">
    <location>
        <begin position="668"/>
        <end position="682"/>
    </location>
</feature>
<keyword evidence="2" id="KW-0469">Meiosis</keyword>
<dbReference type="InterPro" id="IPR056603">
    <property type="entry name" value="HTH_NPRL3"/>
</dbReference>
<comment type="caution">
    <text evidence="6">The sequence shown here is derived from an EMBL/GenBank/DDBJ whole genome shotgun (WGS) entry which is preliminary data.</text>
</comment>
<feature type="compositionally biased region" description="Basic and acidic residues" evidence="3">
    <location>
        <begin position="718"/>
        <end position="727"/>
    </location>
</feature>
<evidence type="ECO:0000256" key="2">
    <source>
        <dbReference type="RuleBase" id="RU368069"/>
    </source>
</evidence>
<keyword evidence="2 4" id="KW-0732">Signal</keyword>
<evidence type="ECO:0000313" key="7">
    <source>
        <dbReference type="Proteomes" id="UP000290288"/>
    </source>
</evidence>
<dbReference type="GO" id="GO:0038202">
    <property type="term" value="P:TORC1 signaling"/>
    <property type="evidence" value="ECO:0007669"/>
    <property type="project" value="TreeGrafter"/>
</dbReference>
<dbReference type="InterPro" id="IPR005365">
    <property type="entry name" value="Npr3"/>
</dbReference>
<dbReference type="PANTHER" id="PTHR13153:SF5">
    <property type="entry name" value="GATOR COMPLEX PROTEIN NPRL3"/>
    <property type="match status" value="1"/>
</dbReference>
<feature type="domain" description="GATOR1 complex protein NPRL3 C-terminal HTH" evidence="5">
    <location>
        <begin position="826"/>
        <end position="886"/>
    </location>
</feature>
<name>A0A4Q2DM77_9AGAR</name>
<organism evidence="6 7">
    <name type="scientific">Candolleomyces aberdarensis</name>
    <dbReference type="NCBI Taxonomy" id="2316362"/>
    <lineage>
        <taxon>Eukaryota</taxon>
        <taxon>Fungi</taxon>
        <taxon>Dikarya</taxon>
        <taxon>Basidiomycota</taxon>
        <taxon>Agaricomycotina</taxon>
        <taxon>Agaricomycetes</taxon>
        <taxon>Agaricomycetidae</taxon>
        <taxon>Agaricales</taxon>
        <taxon>Agaricineae</taxon>
        <taxon>Psathyrellaceae</taxon>
        <taxon>Candolleomyces</taxon>
    </lineage>
</organism>
<dbReference type="OrthoDB" id="18648at2759"/>
<evidence type="ECO:0000256" key="4">
    <source>
        <dbReference type="SAM" id="SignalP"/>
    </source>
</evidence>
<evidence type="ECO:0000313" key="6">
    <source>
        <dbReference type="EMBL" id="RXW20381.1"/>
    </source>
</evidence>
<dbReference type="GO" id="GO:0034198">
    <property type="term" value="P:cellular response to amino acid starvation"/>
    <property type="evidence" value="ECO:0007669"/>
    <property type="project" value="TreeGrafter"/>
</dbReference>
<dbReference type="GO" id="GO:0010508">
    <property type="term" value="P:positive regulation of autophagy"/>
    <property type="evidence" value="ECO:0007669"/>
    <property type="project" value="TreeGrafter"/>
</dbReference>
<dbReference type="AlphaFoldDB" id="A0A4Q2DM77"/>
<dbReference type="STRING" id="2316362.A0A4Q2DM77"/>
<gene>
    <name evidence="6" type="ORF">EST38_g5485</name>
</gene>
<dbReference type="GO" id="GO:1904262">
    <property type="term" value="P:negative regulation of TORC1 signaling"/>
    <property type="evidence" value="ECO:0007669"/>
    <property type="project" value="TreeGrafter"/>
</dbReference>
<feature type="region of interest" description="Disordered" evidence="3">
    <location>
        <begin position="578"/>
        <end position="828"/>
    </location>
</feature>
<feature type="signal peptide" evidence="4">
    <location>
        <begin position="1"/>
        <end position="17"/>
    </location>
</feature>
<sequence>MAETLLAILFVTTSAKGANLVFRWPPSPTSSPRLCRPKPDDQVFISQLDNPWRASLFHQTPTLPAKMNNGLDWVDQRDYACDPEYRWQRPNDSDCNSPKPPSPLDAYDHMLGYSSEFLATLLCPQRQMCHQRFELVVDDLVFIGHPVCSEEEGGWGFKPEKLKPGSRGRDHKDRNLQLVPVYENAASNSASPEKPTERSPSVPHNSSSSWLERFQLVLVLDLPDPSSSASGNVSKYFDVIYEQIAFTFAAILFQEQVLDNFVERECDTLIALQESSYKREQPYDTFISQALQISSIASAMKSVYEGIKSRSIAYISLNAIPLELQLPPHLDSLLQSEGDYEDVDSMERPEDEVMQNWGPDLICGWKLPGLAPWKSLLLLDRQGELEDPLTSLRGGGGEANGVAGGGPGGGGNAAVNADDRALVDSLVKFLKTASITVSLAHMGHLLEWDLEAQVYPVVRWLVLHRRAKVVDTINTGLKTIFALPSKLPDSLSSLSAQFSLEFSHPEIPPFPRILAAISSALTKPHDNHFFASVVRHKELIPMYHDVVVWMLKRDLLVTLHLRIRVVATRELKVRVWEERQHRKQMKQSRDDERKRRKRRGGKMEFEEFDEPHHSHSHSRSHPHSHSNPHSHGHSQSHLKPTPAEPMAISKTPSGRLSAMLSMSPSKRAASASTGSSSTSASGRVPVPRRPPMKTMSGSSESRKTSISELVIHEEEDSDGRGGPDDLNIHTFDTDELFIPRQRFARRRGGGGNIGEGSYGSQDNDYYHNDHDEDGEGDNYEDDEGADEEDEDPDDTWDSDNSSDGEVGLGRGDHFAPSMINDPGRATPRERRLLTAMSDGQDPTIAKRFEQINQYFDGKRSDDEILYRAEIKRRELREVLHLYEPYLQTFLHPS</sequence>